<proteinExistence type="predicted"/>
<dbReference type="InterPro" id="IPR058248">
    <property type="entry name" value="Lxx211020-like"/>
</dbReference>
<evidence type="ECO:0000313" key="2">
    <source>
        <dbReference type="Proteomes" id="UP001143362"/>
    </source>
</evidence>
<dbReference type="RefSeq" id="WP_279247376.1">
    <property type="nucleotide sequence ID" value="NZ_SHNN01000007.1"/>
</dbReference>
<evidence type="ECO:0000313" key="1">
    <source>
        <dbReference type="EMBL" id="MCX2983337.1"/>
    </source>
</evidence>
<name>A0ABT3TLX1_9GAMM</name>
<dbReference type="PANTHER" id="PTHR36302">
    <property type="entry name" value="BLR7088 PROTEIN"/>
    <property type="match status" value="1"/>
</dbReference>
<organism evidence="1 2">
    <name type="scientific">Candidatus Litorirhabdus singularis</name>
    <dbReference type="NCBI Taxonomy" id="2518993"/>
    <lineage>
        <taxon>Bacteria</taxon>
        <taxon>Pseudomonadati</taxon>
        <taxon>Pseudomonadota</taxon>
        <taxon>Gammaproteobacteria</taxon>
        <taxon>Cellvibrionales</taxon>
        <taxon>Halieaceae</taxon>
        <taxon>Candidatus Litorirhabdus</taxon>
    </lineage>
</organism>
<reference evidence="1" key="1">
    <citation type="submission" date="2019-02" db="EMBL/GenBank/DDBJ databases">
        <authorList>
            <person name="Li S.-H."/>
        </authorList>
    </citation>
    <scope>NUCLEOTIDE SEQUENCE</scope>
    <source>
        <strain evidence="1">IMCC14734</strain>
    </source>
</reference>
<dbReference type="SUPFAM" id="SSF110087">
    <property type="entry name" value="DR1885-like metal-binding protein"/>
    <property type="match status" value="1"/>
</dbReference>
<protein>
    <submittedName>
        <fullName evidence="1">Copper chaperone PCu(A)C</fullName>
    </submittedName>
</protein>
<dbReference type="EMBL" id="SHNN01000007">
    <property type="protein sequence ID" value="MCX2983337.1"/>
    <property type="molecule type" value="Genomic_DNA"/>
</dbReference>
<comment type="caution">
    <text evidence="1">The sequence shown here is derived from an EMBL/GenBank/DDBJ whole genome shotgun (WGS) entry which is preliminary data.</text>
</comment>
<dbReference type="Proteomes" id="UP001143362">
    <property type="component" value="Unassembled WGS sequence"/>
</dbReference>
<gene>
    <name evidence="1" type="ORF">EYC98_20955</name>
</gene>
<keyword evidence="2" id="KW-1185">Reference proteome</keyword>
<dbReference type="InterPro" id="IPR036182">
    <property type="entry name" value="PCuAC_sf"/>
</dbReference>
<accession>A0ABT3TLX1</accession>
<dbReference type="Gene3D" id="2.60.40.1890">
    <property type="entry name" value="PCu(A)C copper chaperone"/>
    <property type="match status" value="1"/>
</dbReference>
<dbReference type="PANTHER" id="PTHR36302:SF1">
    <property type="entry name" value="COPPER CHAPERONE PCU(A)C"/>
    <property type="match status" value="1"/>
</dbReference>
<dbReference type="Pfam" id="PF04314">
    <property type="entry name" value="PCuAC"/>
    <property type="match status" value="1"/>
</dbReference>
<dbReference type="InterPro" id="IPR007410">
    <property type="entry name" value="LpqE-like"/>
</dbReference>
<sequence>MRQTNFWRGLALVFILLAAGVRAGEAITVSDAWMREMPPVVPNAALYMTLTNSGAQPRRVLALEADWARSLEFHESRQVDGMWQMQALDALDIGPGEEQLLAPGGVHIMVFGVHSMPRAGDRVSVRLLMDQGQTLEVEIEVRAGADASHAHQHH</sequence>